<organism evidence="1 2">
    <name type="scientific">Microctonus aethiopoides</name>
    <dbReference type="NCBI Taxonomy" id="144406"/>
    <lineage>
        <taxon>Eukaryota</taxon>
        <taxon>Metazoa</taxon>
        <taxon>Ecdysozoa</taxon>
        <taxon>Arthropoda</taxon>
        <taxon>Hexapoda</taxon>
        <taxon>Insecta</taxon>
        <taxon>Pterygota</taxon>
        <taxon>Neoptera</taxon>
        <taxon>Endopterygota</taxon>
        <taxon>Hymenoptera</taxon>
        <taxon>Apocrita</taxon>
        <taxon>Ichneumonoidea</taxon>
        <taxon>Braconidae</taxon>
        <taxon>Euphorinae</taxon>
        <taxon>Microctonus</taxon>
    </lineage>
</organism>
<dbReference type="AlphaFoldDB" id="A0AA39KR79"/>
<protein>
    <submittedName>
        <fullName evidence="1">Uncharacterized protein</fullName>
    </submittedName>
</protein>
<accession>A0AA39KR79</accession>
<name>A0AA39KR79_9HYME</name>
<gene>
    <name evidence="1" type="ORF">PV328_008582</name>
</gene>
<evidence type="ECO:0000313" key="2">
    <source>
        <dbReference type="Proteomes" id="UP001168990"/>
    </source>
</evidence>
<sequence length="53" mass="6342">MAFTTFRDRRLKSLLWSQRPRLPLPNPRSDELKLVRALLISDLRFFNDVKRAS</sequence>
<evidence type="ECO:0000313" key="1">
    <source>
        <dbReference type="EMBL" id="KAK0170784.1"/>
    </source>
</evidence>
<reference evidence="1" key="2">
    <citation type="submission" date="2023-03" db="EMBL/GenBank/DDBJ databases">
        <authorList>
            <person name="Inwood S.N."/>
            <person name="Skelly J.G."/>
            <person name="Guhlin J."/>
            <person name="Harrop T.W.R."/>
            <person name="Goldson S.G."/>
            <person name="Dearden P.K."/>
        </authorList>
    </citation>
    <scope>NUCLEOTIDE SEQUENCE</scope>
    <source>
        <strain evidence="1">Irish</strain>
        <tissue evidence="1">Whole body</tissue>
    </source>
</reference>
<feature type="non-terminal residue" evidence="1">
    <location>
        <position position="53"/>
    </location>
</feature>
<dbReference type="EMBL" id="JAQQBS010000003">
    <property type="protein sequence ID" value="KAK0170784.1"/>
    <property type="molecule type" value="Genomic_DNA"/>
</dbReference>
<reference evidence="1" key="1">
    <citation type="journal article" date="2023" name="bioRxiv">
        <title>Scaffold-level genome assemblies of two parasitoid biocontrol wasps reveal the parthenogenesis mechanism and an associated novel virus.</title>
        <authorList>
            <person name="Inwood S."/>
            <person name="Skelly J."/>
            <person name="Guhlin J."/>
            <person name="Harrop T."/>
            <person name="Goldson S."/>
            <person name="Dearden P."/>
        </authorList>
    </citation>
    <scope>NUCLEOTIDE SEQUENCE</scope>
    <source>
        <strain evidence="1">Irish</strain>
        <tissue evidence="1">Whole body</tissue>
    </source>
</reference>
<comment type="caution">
    <text evidence="1">The sequence shown here is derived from an EMBL/GenBank/DDBJ whole genome shotgun (WGS) entry which is preliminary data.</text>
</comment>
<dbReference type="Proteomes" id="UP001168990">
    <property type="component" value="Unassembled WGS sequence"/>
</dbReference>
<keyword evidence="2" id="KW-1185">Reference proteome</keyword>
<proteinExistence type="predicted"/>